<gene>
    <name evidence="2" type="ORF">C9I98_00805</name>
</gene>
<sequence length="419" mass="46336">MSRTLLRPLYAVALLTLVSGCTSNTWQTHAVPSNAEVADMLAGGQPVSQPWQLDEASYPQFTVPQNVRPCCAFGDMQKVKLGPVPVPFFRLNNVVGLSDIGPHKFASGIYHYTPSSSSVLDHGGSENNGILYTKQGGFIDLAHVRDTADDTIGLFFEILANLGKAHRIELPAELGPRYIEMKAFDVSALNDEQKWSVAAHLAARLAYFKAESHEIAQWHGYTSFSGWPETISAYSLEDLYSNMLGAKIVLNLIQQRKVLSEVEYNQNVSLWLNASLQELGIVDKAQAKEVLAAVDGKWWSSQASIPSKYMVLKRHYDLGDQQTPHLLTPELLGDQFAHLQPLARSSATVISLPAYAESLELDQVAKLVLEIEPRYAATFSHIPAQIWSDRIDHTEFPMIAQYAEQQDSKDLEALGVGND</sequence>
<dbReference type="Proteomes" id="UP000241771">
    <property type="component" value="Unassembled WGS sequence"/>
</dbReference>
<feature type="signal peptide" evidence="1">
    <location>
        <begin position="1"/>
        <end position="30"/>
    </location>
</feature>
<dbReference type="RefSeq" id="WP_107271446.1">
    <property type="nucleotide sequence ID" value="NZ_PYMA01000001.1"/>
</dbReference>
<evidence type="ECO:0000256" key="1">
    <source>
        <dbReference type="SAM" id="SignalP"/>
    </source>
</evidence>
<keyword evidence="3" id="KW-1185">Reference proteome</keyword>
<evidence type="ECO:0000313" key="2">
    <source>
        <dbReference type="EMBL" id="PSW21839.1"/>
    </source>
</evidence>
<feature type="chain" id="PRO_5015743026" evidence="1">
    <location>
        <begin position="31"/>
        <end position="419"/>
    </location>
</feature>
<evidence type="ECO:0000313" key="3">
    <source>
        <dbReference type="Proteomes" id="UP000241771"/>
    </source>
</evidence>
<dbReference type="AlphaFoldDB" id="A0A2T3P035"/>
<keyword evidence="1" id="KW-0732">Signal</keyword>
<dbReference type="InterPro" id="IPR025130">
    <property type="entry name" value="DUF4056"/>
</dbReference>
<dbReference type="EMBL" id="PYMA01000001">
    <property type="protein sequence ID" value="PSW21839.1"/>
    <property type="molecule type" value="Genomic_DNA"/>
</dbReference>
<name>A0A2T3P035_9GAMM</name>
<comment type="caution">
    <text evidence="2">The sequence shown here is derived from an EMBL/GenBank/DDBJ whole genome shotgun (WGS) entry which is preliminary data.</text>
</comment>
<accession>A0A2T3P035</accession>
<organism evidence="2 3">
    <name type="scientific">Photobacterium sanctipauli</name>
    <dbReference type="NCBI Taxonomy" id="1342794"/>
    <lineage>
        <taxon>Bacteria</taxon>
        <taxon>Pseudomonadati</taxon>
        <taxon>Pseudomonadota</taxon>
        <taxon>Gammaproteobacteria</taxon>
        <taxon>Vibrionales</taxon>
        <taxon>Vibrionaceae</taxon>
        <taxon>Photobacterium</taxon>
    </lineage>
</organism>
<dbReference type="Pfam" id="PF13265">
    <property type="entry name" value="DUF4056"/>
    <property type="match status" value="1"/>
</dbReference>
<protein>
    <submittedName>
        <fullName evidence="2">DUF4056 domain-containing protein</fullName>
    </submittedName>
</protein>
<reference evidence="2 3" key="1">
    <citation type="submission" date="2018-01" db="EMBL/GenBank/DDBJ databases">
        <title>Whole genome sequencing of Histamine producing bacteria.</title>
        <authorList>
            <person name="Butler K."/>
        </authorList>
    </citation>
    <scope>NUCLEOTIDE SEQUENCE [LARGE SCALE GENOMIC DNA]</scope>
    <source>
        <strain evidence="2 3">DSM 100436</strain>
    </source>
</reference>
<dbReference type="PROSITE" id="PS51257">
    <property type="entry name" value="PROKAR_LIPOPROTEIN"/>
    <property type="match status" value="1"/>
</dbReference>
<proteinExistence type="predicted"/>